<dbReference type="Proteomes" id="UP000249467">
    <property type="component" value="Unassembled WGS sequence"/>
</dbReference>
<sequence>MANKCQLFALTQNNWNEFIETLQITGTTQYEFWKLIWNELALKSLDKQSKLIRVIMLGNKSMGYFLSNCPALPNGLWGEYQQLVLPSEIVYTVENILKDQRFFNHVFQWERVKNHCNPSTIIDGNEWDKYRKKVVIKRE</sequence>
<accession>A0A2W4VS80</accession>
<comment type="caution">
    <text evidence="1">The sequence shown here is derived from an EMBL/GenBank/DDBJ whole genome shotgun (WGS) entry which is preliminary data.</text>
</comment>
<gene>
    <name evidence="1" type="ORF">DCF19_23225</name>
</gene>
<name>A0A2W4VS80_9CYAN</name>
<evidence type="ECO:0000313" key="1">
    <source>
        <dbReference type="EMBL" id="PZO35704.1"/>
    </source>
</evidence>
<reference evidence="1 2" key="2">
    <citation type="submission" date="2018-06" db="EMBL/GenBank/DDBJ databases">
        <title>Metagenomic assembly of (sub)arctic Cyanobacteria and their associated microbiome from non-axenic cultures.</title>
        <authorList>
            <person name="Baurain D."/>
        </authorList>
    </citation>
    <scope>NUCLEOTIDE SEQUENCE [LARGE SCALE GENOMIC DNA]</scope>
    <source>
        <strain evidence="1">ULC066bin1</strain>
    </source>
</reference>
<dbReference type="AlphaFoldDB" id="A0A2W4VS80"/>
<evidence type="ECO:0000313" key="2">
    <source>
        <dbReference type="Proteomes" id="UP000249467"/>
    </source>
</evidence>
<reference evidence="1 2" key="1">
    <citation type="submission" date="2018-04" db="EMBL/GenBank/DDBJ databases">
        <authorList>
            <person name="Go L.Y."/>
            <person name="Mitchell J.A."/>
        </authorList>
    </citation>
    <scope>NUCLEOTIDE SEQUENCE [LARGE SCALE GENOMIC DNA]</scope>
    <source>
        <strain evidence="1">ULC066bin1</strain>
    </source>
</reference>
<proteinExistence type="predicted"/>
<dbReference type="EMBL" id="QBML01000052">
    <property type="protein sequence ID" value="PZO35704.1"/>
    <property type="molecule type" value="Genomic_DNA"/>
</dbReference>
<organism evidence="1 2">
    <name type="scientific">Pseudanabaena frigida</name>
    <dbReference type="NCBI Taxonomy" id="945775"/>
    <lineage>
        <taxon>Bacteria</taxon>
        <taxon>Bacillati</taxon>
        <taxon>Cyanobacteriota</taxon>
        <taxon>Cyanophyceae</taxon>
        <taxon>Pseudanabaenales</taxon>
        <taxon>Pseudanabaenaceae</taxon>
        <taxon>Pseudanabaena</taxon>
    </lineage>
</organism>
<protein>
    <submittedName>
        <fullName evidence="1">Uncharacterized protein</fullName>
    </submittedName>
</protein>